<evidence type="ECO:0000313" key="2">
    <source>
        <dbReference type="Proteomes" id="UP000287168"/>
    </source>
</evidence>
<reference evidence="1 2" key="1">
    <citation type="journal article" date="2015" name="Int. J. Syst. Evol. Microbiol.">
        <title>Gemmobacter intermedius sp. nov., isolated from a white stork (Ciconia ciconia).</title>
        <authorList>
            <person name="Kampfer P."/>
            <person name="Jerzak L."/>
            <person name="Wilharm G."/>
            <person name="Golke J."/>
            <person name="Busse H.J."/>
            <person name="Glaeser S.P."/>
        </authorList>
    </citation>
    <scope>NUCLEOTIDE SEQUENCE [LARGE SCALE GENOMIC DNA]</scope>
    <source>
        <strain evidence="1 2">119/4</strain>
    </source>
</reference>
<sequence>MDPTPYVPPEPVALTAEQLVEQIRVSVQAHVDATARERLYDNGNSLASYVASTNPQWAAEAQAFVAWRDAVWMQVYDLWASPPEPWPTPVGVIADLPAINWPA</sequence>
<name>A0A3S3WDN6_9RHOB</name>
<dbReference type="RefSeq" id="WP_128490826.1">
    <property type="nucleotide sequence ID" value="NZ_JBHLXB010000030.1"/>
</dbReference>
<dbReference type="EMBL" id="SBLC01000057">
    <property type="protein sequence ID" value="RWY36431.1"/>
    <property type="molecule type" value="Genomic_DNA"/>
</dbReference>
<evidence type="ECO:0000313" key="1">
    <source>
        <dbReference type="EMBL" id="RWY36431.1"/>
    </source>
</evidence>
<protein>
    <submittedName>
        <fullName evidence="1">Uncharacterized protein</fullName>
    </submittedName>
</protein>
<dbReference type="Proteomes" id="UP000287168">
    <property type="component" value="Unassembled WGS sequence"/>
</dbReference>
<dbReference type="AlphaFoldDB" id="A0A3S3WDN6"/>
<organism evidence="1 2">
    <name type="scientific">Falsigemmobacter intermedius</name>
    <dbReference type="NCBI Taxonomy" id="1553448"/>
    <lineage>
        <taxon>Bacteria</taxon>
        <taxon>Pseudomonadati</taxon>
        <taxon>Pseudomonadota</taxon>
        <taxon>Alphaproteobacteria</taxon>
        <taxon>Rhodobacterales</taxon>
        <taxon>Paracoccaceae</taxon>
        <taxon>Falsigemmobacter</taxon>
    </lineage>
</organism>
<dbReference type="OrthoDB" id="7307689at2"/>
<keyword evidence="2" id="KW-1185">Reference proteome</keyword>
<gene>
    <name evidence="1" type="ORF">EP867_17875</name>
</gene>
<comment type="caution">
    <text evidence="1">The sequence shown here is derived from an EMBL/GenBank/DDBJ whole genome shotgun (WGS) entry which is preliminary data.</text>
</comment>
<accession>A0A3S3WDN6</accession>
<proteinExistence type="predicted"/>